<feature type="domain" description="Histidine kinase/HSP90-like ATPase" evidence="2">
    <location>
        <begin position="10"/>
        <end position="131"/>
    </location>
</feature>
<keyword evidence="3" id="KW-0067">ATP-binding</keyword>
<evidence type="ECO:0000313" key="4">
    <source>
        <dbReference type="Proteomes" id="UP001065549"/>
    </source>
</evidence>
<dbReference type="Gene3D" id="3.30.565.10">
    <property type="entry name" value="Histidine kinase-like ATPase, C-terminal domain"/>
    <property type="match status" value="1"/>
</dbReference>
<dbReference type="Pfam" id="PF13581">
    <property type="entry name" value="HATPase_c_2"/>
    <property type="match status" value="1"/>
</dbReference>
<accession>A0A9J6QII6</accession>
<gene>
    <name evidence="3" type="ORF">OBO34_02965</name>
</gene>
<dbReference type="CDD" id="cd16936">
    <property type="entry name" value="HATPase_RsbW-like"/>
    <property type="match status" value="1"/>
</dbReference>
<keyword evidence="3" id="KW-0547">Nucleotide-binding</keyword>
<comment type="caution">
    <text evidence="3">The sequence shown here is derived from an EMBL/GenBank/DDBJ whole genome shotgun (WGS) entry which is preliminary data.</text>
</comment>
<dbReference type="InterPro" id="IPR036890">
    <property type="entry name" value="HATPase_C_sf"/>
</dbReference>
<dbReference type="InterPro" id="IPR050267">
    <property type="entry name" value="Anti-sigma-factor_SerPK"/>
</dbReference>
<dbReference type="GO" id="GO:0004674">
    <property type="term" value="F:protein serine/threonine kinase activity"/>
    <property type="evidence" value="ECO:0007669"/>
    <property type="project" value="UniProtKB-KW"/>
</dbReference>
<dbReference type="PANTHER" id="PTHR35526:SF3">
    <property type="entry name" value="ANTI-SIGMA-F FACTOR RSBW"/>
    <property type="match status" value="1"/>
</dbReference>
<evidence type="ECO:0000259" key="2">
    <source>
        <dbReference type="Pfam" id="PF13581"/>
    </source>
</evidence>
<keyword evidence="1" id="KW-0723">Serine/threonine-protein kinase</keyword>
<keyword evidence="1" id="KW-0418">Kinase</keyword>
<evidence type="ECO:0000313" key="3">
    <source>
        <dbReference type="EMBL" id="MCU7377312.1"/>
    </source>
</evidence>
<dbReference type="EMBL" id="JAOSHN010000001">
    <property type="protein sequence ID" value="MCU7377312.1"/>
    <property type="molecule type" value="Genomic_DNA"/>
</dbReference>
<dbReference type="GO" id="GO:0005524">
    <property type="term" value="F:ATP binding"/>
    <property type="evidence" value="ECO:0007669"/>
    <property type="project" value="UniProtKB-KW"/>
</dbReference>
<dbReference type="InterPro" id="IPR003594">
    <property type="entry name" value="HATPase_dom"/>
</dbReference>
<keyword evidence="1" id="KW-0808">Transferase</keyword>
<evidence type="ECO:0000256" key="1">
    <source>
        <dbReference type="ARBA" id="ARBA00022527"/>
    </source>
</evidence>
<proteinExistence type="predicted"/>
<organism evidence="3 4">
    <name type="scientific">Hominibacterium faecale</name>
    <dbReference type="NCBI Taxonomy" id="2839743"/>
    <lineage>
        <taxon>Bacteria</taxon>
        <taxon>Bacillati</taxon>
        <taxon>Bacillota</taxon>
        <taxon>Clostridia</taxon>
        <taxon>Peptostreptococcales</taxon>
        <taxon>Anaerovoracaceae</taxon>
        <taxon>Hominibacterium</taxon>
    </lineage>
</organism>
<reference evidence="3" key="1">
    <citation type="submission" date="2022-09" db="EMBL/GenBank/DDBJ databases">
        <title>Culturomic study of gut microbiota in children with autism spectrum disorder.</title>
        <authorList>
            <person name="Efimov B.A."/>
            <person name="Chaplin A.V."/>
            <person name="Sokolova S.R."/>
            <person name="Pikina A.P."/>
            <person name="Korzhanova M."/>
            <person name="Belova V."/>
            <person name="Korostin D."/>
        </authorList>
    </citation>
    <scope>NUCLEOTIDE SEQUENCE</scope>
    <source>
        <strain evidence="3">ASD5510</strain>
    </source>
</reference>
<keyword evidence="4" id="KW-1185">Reference proteome</keyword>
<protein>
    <submittedName>
        <fullName evidence="3">ATP-binding protein</fullName>
    </submittedName>
</protein>
<dbReference type="RefSeq" id="WP_148398163.1">
    <property type="nucleotide sequence ID" value="NZ_JAJAGH010000010.1"/>
</dbReference>
<dbReference type="Proteomes" id="UP001065549">
    <property type="component" value="Unassembled WGS sequence"/>
</dbReference>
<name>A0A9J6QII6_9FIRM</name>
<sequence>MGDLLKFSIPGKPEYVKIAKLAVGSAAGTANFNIEAIEDIEIAVGEACKNITCHGFDGFSNFYEVECMIEEDRMIVTVSDKSCEHGLEKHKKPCLDCPNEGNLGVYIIKSLMDEVEIVKAQDGNNSIRMVKNRC</sequence>
<dbReference type="PANTHER" id="PTHR35526">
    <property type="entry name" value="ANTI-SIGMA-F FACTOR RSBW-RELATED"/>
    <property type="match status" value="1"/>
</dbReference>
<dbReference type="AlphaFoldDB" id="A0A9J6QII6"/>